<evidence type="ECO:0008006" key="3">
    <source>
        <dbReference type="Google" id="ProtNLM"/>
    </source>
</evidence>
<dbReference type="GeneID" id="5019907"/>
<dbReference type="Proteomes" id="UP000000600">
    <property type="component" value="Unassembled WGS sequence"/>
</dbReference>
<reference evidence="1 2" key="1">
    <citation type="journal article" date="2006" name="Nature">
        <title>Global trends of whole-genome duplications revealed by the ciliate Paramecium tetraurelia.</title>
        <authorList>
            <consortium name="Genoscope"/>
            <person name="Aury J.-M."/>
            <person name="Jaillon O."/>
            <person name="Duret L."/>
            <person name="Noel B."/>
            <person name="Jubin C."/>
            <person name="Porcel B.M."/>
            <person name="Segurens B."/>
            <person name="Daubin V."/>
            <person name="Anthouard V."/>
            <person name="Aiach N."/>
            <person name="Arnaiz O."/>
            <person name="Billaut A."/>
            <person name="Beisson J."/>
            <person name="Blanc I."/>
            <person name="Bouhouche K."/>
            <person name="Camara F."/>
            <person name="Duharcourt S."/>
            <person name="Guigo R."/>
            <person name="Gogendeau D."/>
            <person name="Katinka M."/>
            <person name="Keller A.-M."/>
            <person name="Kissmehl R."/>
            <person name="Klotz C."/>
            <person name="Koll F."/>
            <person name="Le Moue A."/>
            <person name="Lepere C."/>
            <person name="Malinsky S."/>
            <person name="Nowacki M."/>
            <person name="Nowak J.K."/>
            <person name="Plattner H."/>
            <person name="Poulain J."/>
            <person name="Ruiz F."/>
            <person name="Serrano V."/>
            <person name="Zagulski M."/>
            <person name="Dessen P."/>
            <person name="Betermier M."/>
            <person name="Weissenbach J."/>
            <person name="Scarpelli C."/>
            <person name="Schachter V."/>
            <person name="Sperling L."/>
            <person name="Meyer E."/>
            <person name="Cohen J."/>
            <person name="Wincker P."/>
        </authorList>
    </citation>
    <scope>NUCLEOTIDE SEQUENCE [LARGE SCALE GENOMIC DNA]</scope>
    <source>
        <strain evidence="1 2">Stock d4-2</strain>
    </source>
</reference>
<dbReference type="PANTHER" id="PTHR36649">
    <property type="entry name" value="UBIQUITIN-LIKE DOMAIN-CONTAINING PROTEIN"/>
    <property type="match status" value="1"/>
</dbReference>
<dbReference type="RefSeq" id="XP_001434122.1">
    <property type="nucleotide sequence ID" value="XM_001434085.1"/>
</dbReference>
<dbReference type="EMBL" id="CT868047">
    <property type="protein sequence ID" value="CAK66725.1"/>
    <property type="molecule type" value="Genomic_DNA"/>
</dbReference>
<evidence type="ECO:0000313" key="1">
    <source>
        <dbReference type="EMBL" id="CAK66725.1"/>
    </source>
</evidence>
<dbReference type="AlphaFoldDB" id="A0C7F8"/>
<sequence>MKSISQQIQNNPEAKKFLNEYCNGNVEYVAYFDQANIQSKGVTLSFDDFNPSHNMSLDNYQEKKNREGLLIIDMIIIFQQVVMDLGQMQKSKQNNMEMIGQKRMVILMNGELSAVNQILRNNLIAGGAQDYQNTECIDEFGNKVKVGRGIYFSNNIKVCIDYRYTNYTQIGNKQFAAILMTRVSRKKIKQSEGMKLLNYFVVNNSKDVRPYRLLLHEKLKEGYCFQF</sequence>
<dbReference type="PANTHER" id="PTHR36649:SF28">
    <property type="entry name" value="UBIQUITIN-LIKE DOMAIN-CONTAINING PROTEIN"/>
    <property type="match status" value="1"/>
</dbReference>
<dbReference type="OrthoDB" id="428577at2759"/>
<organism evidence="1 2">
    <name type="scientific">Paramecium tetraurelia</name>
    <dbReference type="NCBI Taxonomy" id="5888"/>
    <lineage>
        <taxon>Eukaryota</taxon>
        <taxon>Sar</taxon>
        <taxon>Alveolata</taxon>
        <taxon>Ciliophora</taxon>
        <taxon>Intramacronucleata</taxon>
        <taxon>Oligohymenophorea</taxon>
        <taxon>Peniculida</taxon>
        <taxon>Parameciidae</taxon>
        <taxon>Paramecium</taxon>
    </lineage>
</organism>
<dbReference type="HOGENOM" id="CLU_035000_0_0_1"/>
<proteinExistence type="predicted"/>
<keyword evidence="2" id="KW-1185">Reference proteome</keyword>
<dbReference type="KEGG" id="ptm:GSPATT00035855001"/>
<accession>A0C7F8</accession>
<protein>
    <recommendedName>
        <fullName evidence="3">PARP catalytic domain-containing protein</fullName>
    </recommendedName>
</protein>
<name>A0C7F8_PARTE</name>
<gene>
    <name evidence="1" type="ORF">GSPATT00035855001</name>
</gene>
<evidence type="ECO:0000313" key="2">
    <source>
        <dbReference type="Proteomes" id="UP000000600"/>
    </source>
</evidence>
<dbReference type="InParanoid" id="A0C7F8"/>